<dbReference type="PANTHER" id="PTHR15364:SF0">
    <property type="entry name" value="2'-DEOXYNUCLEOSIDE 5'-PHOSPHATE N-HYDROLASE 1"/>
    <property type="match status" value="1"/>
</dbReference>
<organism evidence="1 2">
    <name type="scientific">Enterovirga aerilata</name>
    <dbReference type="NCBI Taxonomy" id="2730920"/>
    <lineage>
        <taxon>Bacteria</taxon>
        <taxon>Pseudomonadati</taxon>
        <taxon>Pseudomonadota</taxon>
        <taxon>Alphaproteobacteria</taxon>
        <taxon>Hyphomicrobiales</taxon>
        <taxon>Methylobacteriaceae</taxon>
        <taxon>Enterovirga</taxon>
    </lineage>
</organism>
<dbReference type="Gene3D" id="3.40.50.450">
    <property type="match status" value="1"/>
</dbReference>
<proteinExistence type="predicted"/>
<dbReference type="GO" id="GO:0009159">
    <property type="term" value="P:deoxyribonucleoside monophosphate catabolic process"/>
    <property type="evidence" value="ECO:0007669"/>
    <property type="project" value="TreeGrafter"/>
</dbReference>
<evidence type="ECO:0000313" key="1">
    <source>
        <dbReference type="EMBL" id="NNM71963.1"/>
    </source>
</evidence>
<keyword evidence="1" id="KW-0808">Transferase</keyword>
<sequence length="199" mass="21098">MTPKVYLAGPEVFLPDAVEVGRRKVAICARYGLAGLFPLDLDGPAVAPTSSAIFQACCAAMREADAVIANLTPFRGVGADPGTAFELGYMLAFGRPVFGYTNDPLAHLERVRSGFGPLRTERGQFFAADGYAVENFELFDNLMLAEALLAHGGTGVFTPAAPARSDPGRDLGTFERCVSHAAAALRDGSWGEARPKTFP</sequence>
<dbReference type="AlphaFoldDB" id="A0A849IDH6"/>
<dbReference type="Proteomes" id="UP000564885">
    <property type="component" value="Unassembled WGS sequence"/>
</dbReference>
<dbReference type="GO" id="GO:0070694">
    <property type="term" value="F:5-hydroxymethyl-dUMP N-hydrolase activity"/>
    <property type="evidence" value="ECO:0007669"/>
    <property type="project" value="TreeGrafter"/>
</dbReference>
<name>A0A849IDH6_9HYPH</name>
<dbReference type="RefSeq" id="WP_171217484.1">
    <property type="nucleotide sequence ID" value="NZ_JABEPP010000002.1"/>
</dbReference>
<reference evidence="1 2" key="1">
    <citation type="submission" date="2020-04" db="EMBL/GenBank/DDBJ databases">
        <title>Enterovirga sp. isolate from soil.</title>
        <authorList>
            <person name="Chea S."/>
            <person name="Kim D.-U."/>
        </authorList>
    </citation>
    <scope>NUCLEOTIDE SEQUENCE [LARGE SCALE GENOMIC DNA]</scope>
    <source>
        <strain evidence="1 2">DB1703</strain>
    </source>
</reference>
<accession>A0A849IDH6</accession>
<dbReference type="InterPro" id="IPR007710">
    <property type="entry name" value="Nucleoside_deoxyribTrfase"/>
</dbReference>
<keyword evidence="2" id="KW-1185">Reference proteome</keyword>
<evidence type="ECO:0000313" key="2">
    <source>
        <dbReference type="Proteomes" id="UP000564885"/>
    </source>
</evidence>
<dbReference type="EMBL" id="JABEPP010000002">
    <property type="protein sequence ID" value="NNM71963.1"/>
    <property type="molecule type" value="Genomic_DNA"/>
</dbReference>
<dbReference type="PANTHER" id="PTHR15364">
    <property type="entry name" value="2'-DEOXYNUCLEOSIDE 5'-PHOSPHATE N-HYDROLASE 1"/>
    <property type="match status" value="1"/>
</dbReference>
<comment type="caution">
    <text evidence="1">The sequence shown here is derived from an EMBL/GenBank/DDBJ whole genome shotgun (WGS) entry which is preliminary data.</text>
</comment>
<dbReference type="Pfam" id="PF05014">
    <property type="entry name" value="Nuc_deoxyrib_tr"/>
    <property type="match status" value="1"/>
</dbReference>
<protein>
    <submittedName>
        <fullName evidence="1">Nucleoside 2-deoxyribosyltransferase</fullName>
    </submittedName>
</protein>
<dbReference type="SUPFAM" id="SSF52309">
    <property type="entry name" value="N-(deoxy)ribosyltransferase-like"/>
    <property type="match status" value="1"/>
</dbReference>
<dbReference type="InterPro" id="IPR051239">
    <property type="entry name" value="2'-dNMP_N-hydrolase"/>
</dbReference>
<dbReference type="GO" id="GO:0016740">
    <property type="term" value="F:transferase activity"/>
    <property type="evidence" value="ECO:0007669"/>
    <property type="project" value="UniProtKB-KW"/>
</dbReference>
<gene>
    <name evidence="1" type="ORF">HJG44_06085</name>
</gene>